<feature type="non-terminal residue" evidence="2">
    <location>
        <position position="78"/>
    </location>
</feature>
<dbReference type="Pfam" id="PF07858">
    <property type="entry name" value="LEH"/>
    <property type="match status" value="1"/>
</dbReference>
<reference evidence="2 3" key="1">
    <citation type="submission" date="2023-08" db="EMBL/GenBank/DDBJ databases">
        <authorList>
            <person name="Girao M."/>
            <person name="Carvalho M.F."/>
        </authorList>
    </citation>
    <scope>NUCLEOTIDE SEQUENCE [LARGE SCALE GENOMIC DNA]</scope>
    <source>
        <strain evidence="2 3">CC-R104</strain>
    </source>
</reference>
<organism evidence="2 3">
    <name type="scientific">Rhodococcus chondri</name>
    <dbReference type="NCBI Taxonomy" id="3065941"/>
    <lineage>
        <taxon>Bacteria</taxon>
        <taxon>Bacillati</taxon>
        <taxon>Actinomycetota</taxon>
        <taxon>Actinomycetes</taxon>
        <taxon>Mycobacteriales</taxon>
        <taxon>Nocardiaceae</taxon>
        <taxon>Rhodococcus</taxon>
    </lineage>
</organism>
<proteinExistence type="predicted"/>
<sequence>MTETRTTTTPEAAITVVREFLEAMAEGRTDAATALLDPDIAWHNTSLPTIRGGRRVHSILSGLTKPWLGFDVVVHHIA</sequence>
<dbReference type="GO" id="GO:0016787">
    <property type="term" value="F:hydrolase activity"/>
    <property type="evidence" value="ECO:0007669"/>
    <property type="project" value="UniProtKB-KW"/>
</dbReference>
<keyword evidence="2" id="KW-0378">Hydrolase</keyword>
<evidence type="ECO:0000313" key="3">
    <source>
        <dbReference type="Proteomes" id="UP001331936"/>
    </source>
</evidence>
<comment type="caution">
    <text evidence="2">The sequence shown here is derived from an EMBL/GenBank/DDBJ whole genome shotgun (WGS) entry which is preliminary data.</text>
</comment>
<protein>
    <submittedName>
        <fullName evidence="2">Limonene-1,2-epoxide hydrolase family protein</fullName>
    </submittedName>
</protein>
<accession>A0ABU7JW41</accession>
<dbReference type="EMBL" id="JAUZMZ010000130">
    <property type="protein sequence ID" value="MEE2034236.1"/>
    <property type="molecule type" value="Genomic_DNA"/>
</dbReference>
<name>A0ABU7JW41_9NOCA</name>
<dbReference type="Proteomes" id="UP001331936">
    <property type="component" value="Unassembled WGS sequence"/>
</dbReference>
<dbReference type="RefSeq" id="WP_330153610.1">
    <property type="nucleotide sequence ID" value="NZ_JAUZMZ010000130.1"/>
</dbReference>
<keyword evidence="3" id="KW-1185">Reference proteome</keyword>
<gene>
    <name evidence="2" type="ORF">Q8814_19315</name>
</gene>
<dbReference type="Gene3D" id="3.10.450.50">
    <property type="match status" value="1"/>
</dbReference>
<dbReference type="SUPFAM" id="SSF54427">
    <property type="entry name" value="NTF2-like"/>
    <property type="match status" value="1"/>
</dbReference>
<feature type="domain" description="Limonene-1,2-epoxide hydrolase" evidence="1">
    <location>
        <begin position="12"/>
        <end position="78"/>
    </location>
</feature>
<evidence type="ECO:0000259" key="1">
    <source>
        <dbReference type="Pfam" id="PF07858"/>
    </source>
</evidence>
<dbReference type="InterPro" id="IPR013100">
    <property type="entry name" value="LEH"/>
</dbReference>
<evidence type="ECO:0000313" key="2">
    <source>
        <dbReference type="EMBL" id="MEE2034236.1"/>
    </source>
</evidence>
<dbReference type="InterPro" id="IPR032710">
    <property type="entry name" value="NTF2-like_dom_sf"/>
</dbReference>